<evidence type="ECO:0000256" key="1">
    <source>
        <dbReference type="SAM" id="MobiDB-lite"/>
    </source>
</evidence>
<reference evidence="2 3" key="1">
    <citation type="submission" date="2020-04" db="EMBL/GenBank/DDBJ databases">
        <title>MicrobeNet Type strains.</title>
        <authorList>
            <person name="Nicholson A.C."/>
        </authorList>
    </citation>
    <scope>NUCLEOTIDE SEQUENCE [LARGE SCALE GENOMIC DNA]</scope>
    <source>
        <strain evidence="2 3">ATCC BAA-277</strain>
    </source>
</reference>
<dbReference type="AlphaFoldDB" id="A0A846Z1N7"/>
<dbReference type="Pfam" id="PF24585">
    <property type="entry name" value="YunG"/>
    <property type="match status" value="1"/>
</dbReference>
<name>A0A846Z1N7_9ACTN</name>
<accession>A0A846Z1N7</accession>
<evidence type="ECO:0000313" key="3">
    <source>
        <dbReference type="Proteomes" id="UP000579250"/>
    </source>
</evidence>
<feature type="region of interest" description="Disordered" evidence="1">
    <location>
        <begin position="126"/>
        <end position="147"/>
    </location>
</feature>
<comment type="caution">
    <text evidence="2">The sequence shown here is derived from an EMBL/GenBank/DDBJ whole genome shotgun (WGS) entry which is preliminary data.</text>
</comment>
<sequence>MPPWTLTRIEEALRACWAADTCSPDDLARAPWHPGNPAWGQCDITALVVNDLFNGDLVVGEVHAADGEKQGYHWWNRLPSGVEIDLTRDQFQGGQTITGARVVQRPAPLPRRRADEYILLRDRLTTHLGPLPEPPPVRSAATGRGSS</sequence>
<dbReference type="InterPro" id="IPR056238">
    <property type="entry name" value="YunG-like"/>
</dbReference>
<protein>
    <submittedName>
        <fullName evidence="2">Uncharacterized protein</fullName>
    </submittedName>
</protein>
<dbReference type="EMBL" id="JAAXPI010000010">
    <property type="protein sequence ID" value="NKZ04236.1"/>
    <property type="molecule type" value="Genomic_DNA"/>
</dbReference>
<keyword evidence="3" id="KW-1185">Reference proteome</keyword>
<gene>
    <name evidence="2" type="ORF">HGB48_10785</name>
</gene>
<proteinExistence type="predicted"/>
<dbReference type="Proteomes" id="UP000579250">
    <property type="component" value="Unassembled WGS sequence"/>
</dbReference>
<organism evidence="2 3">
    <name type="scientific">Actinomadura latina</name>
    <dbReference type="NCBI Taxonomy" id="163603"/>
    <lineage>
        <taxon>Bacteria</taxon>
        <taxon>Bacillati</taxon>
        <taxon>Actinomycetota</taxon>
        <taxon>Actinomycetes</taxon>
        <taxon>Streptosporangiales</taxon>
        <taxon>Thermomonosporaceae</taxon>
        <taxon>Actinomadura</taxon>
    </lineage>
</organism>
<evidence type="ECO:0000313" key="2">
    <source>
        <dbReference type="EMBL" id="NKZ04236.1"/>
    </source>
</evidence>